<accession>A0A0C5BX05</accession>
<evidence type="ECO:0000256" key="1">
    <source>
        <dbReference type="SAM" id="Phobius"/>
    </source>
</evidence>
<keyword evidence="1" id="KW-0472">Membrane</keyword>
<dbReference type="HOGENOM" id="CLU_1173336_0_0_2"/>
<keyword evidence="1" id="KW-1133">Transmembrane helix</keyword>
<sequence>MSIQERDSWARDWRFGVAMFLLVIGICFLTIGMFVMYINEEKIDYNSLATEPENKQISELKFSLEEQKLRSDGFGYIAIGIATILGSSPFFERVSSLKKQNDENRAIIFPILTKSHEYLDDMIKGYLECVEMIESQTEIKKMVEKVHVLLKIRTSGFLEYSDRTEKDIFFLQIKNPDLYQEILGIIQTNRLLLNHKQFDDVQYSFEREWLDLWIQNVGRLIPELRSVNQKIVSLEN</sequence>
<proteinExistence type="predicted"/>
<organism evidence="2 3">
    <name type="scientific">Nitrosopumilus piranensis</name>
    <dbReference type="NCBI Taxonomy" id="1582439"/>
    <lineage>
        <taxon>Archaea</taxon>
        <taxon>Nitrososphaerota</taxon>
        <taxon>Nitrososphaeria</taxon>
        <taxon>Nitrosopumilales</taxon>
        <taxon>Nitrosopumilaceae</taxon>
        <taxon>Nitrosopumilus</taxon>
    </lineage>
</organism>
<feature type="transmembrane region" description="Helical" evidence="1">
    <location>
        <begin position="73"/>
        <end position="91"/>
    </location>
</feature>
<dbReference type="RefSeq" id="WP_148702488.1">
    <property type="nucleotide sequence ID" value="NZ_CP010868.1"/>
</dbReference>
<dbReference type="PATRIC" id="fig|1582439.9.peg.264"/>
<dbReference type="AlphaFoldDB" id="A0A0C5BX05"/>
<dbReference type="GeneID" id="41599435"/>
<dbReference type="EMBL" id="CP010868">
    <property type="protein sequence ID" value="AJM91480.1"/>
    <property type="molecule type" value="Genomic_DNA"/>
</dbReference>
<name>A0A0C5BX05_9ARCH</name>
<protein>
    <submittedName>
        <fullName evidence="2">Uncharacterized protein</fullName>
    </submittedName>
</protein>
<evidence type="ECO:0000313" key="2">
    <source>
        <dbReference type="EMBL" id="AJM91480.1"/>
    </source>
</evidence>
<keyword evidence="1" id="KW-0812">Transmembrane</keyword>
<evidence type="ECO:0000313" key="3">
    <source>
        <dbReference type="Proteomes" id="UP000032027"/>
    </source>
</evidence>
<feature type="transmembrane region" description="Helical" evidence="1">
    <location>
        <begin position="12"/>
        <end position="38"/>
    </location>
</feature>
<dbReference type="Proteomes" id="UP000032027">
    <property type="component" value="Chromosome"/>
</dbReference>
<reference evidence="2 3" key="2">
    <citation type="journal article" date="2016" name="ISME J.">
        <title>Physiological and genomic characterization of two novel marine thaumarchaeal strains indicates niche differentiation.</title>
        <authorList>
            <person name="Bayer B."/>
            <person name="Vojvoda J."/>
            <person name="Offre P."/>
            <person name="Alves R.J."/>
            <person name="Elisabeth N.H."/>
            <person name="Garcia J.A."/>
            <person name="Volland J.M."/>
            <person name="Srivastava A."/>
            <person name="Schleper C."/>
            <person name="Herndl G.J."/>
        </authorList>
    </citation>
    <scope>NUCLEOTIDE SEQUENCE [LARGE SCALE GENOMIC DNA]</scope>
    <source>
        <strain evidence="2 3">D3C</strain>
    </source>
</reference>
<dbReference type="KEGG" id="nid:NPIRD3C_0262"/>
<keyword evidence="3" id="KW-1185">Reference proteome</keyword>
<reference evidence="3" key="1">
    <citation type="submission" date="2015-02" db="EMBL/GenBank/DDBJ databases">
        <title>Characterization of two novel Thaumarchaeota isolated from the Northern Adriatic Sea.</title>
        <authorList>
            <person name="Bayer B."/>
            <person name="Vojvoda J."/>
            <person name="Offre P."/>
            <person name="Srivastava A."/>
            <person name="Elisabeth N."/>
            <person name="Garcia J.A.L."/>
            <person name="Schleper C."/>
            <person name="Herndl G.J."/>
        </authorList>
    </citation>
    <scope>NUCLEOTIDE SEQUENCE [LARGE SCALE GENOMIC DNA]</scope>
    <source>
        <strain evidence="3">D3C</strain>
    </source>
</reference>
<reference evidence="2 3" key="3">
    <citation type="journal article" date="2019" name="Int. J. Syst. Evol. Microbiol.">
        <title>Nitrosopumilus adriaticus sp. nov. and Nitrosopumilus piranensis sp. nov., two ammonia-oxidizing archaea from the Adriatic Sea and members of the class Nitrososphaeria.</title>
        <authorList>
            <person name="Bayer B."/>
            <person name="Vojvoda J."/>
            <person name="Reinthaler T."/>
            <person name="Reyes C."/>
            <person name="Pinto M."/>
            <person name="Herndl G.J."/>
        </authorList>
    </citation>
    <scope>NUCLEOTIDE SEQUENCE [LARGE SCALE GENOMIC DNA]</scope>
    <source>
        <strain evidence="2 3">D3C</strain>
    </source>
</reference>
<gene>
    <name evidence="2" type="ORF">NPIRD3C_0262</name>
</gene>